<evidence type="ECO:0000313" key="2">
    <source>
        <dbReference type="Proteomes" id="UP000256388"/>
    </source>
</evidence>
<proteinExistence type="predicted"/>
<accession>A0A347ZTA0</accession>
<protein>
    <recommendedName>
        <fullName evidence="3">Signal transducing protein</fullName>
    </recommendedName>
</protein>
<dbReference type="AlphaFoldDB" id="A0A347ZTA0"/>
<evidence type="ECO:0008006" key="3">
    <source>
        <dbReference type="Google" id="ProtNLM"/>
    </source>
</evidence>
<name>A0A347ZTA0_9CHLR</name>
<dbReference type="RefSeq" id="WP_116224045.1">
    <property type="nucleotide sequence ID" value="NZ_AP018437.1"/>
</dbReference>
<sequence length="85" mass="9711">MRDKSLKLIWKANGYMDAQLIKNYLESFEITVYSFEESVGLSYGLTSGPLAEVELYVPVAQAEEAEKYMRQYAEASGQDKPDFEE</sequence>
<evidence type="ECO:0000313" key="1">
    <source>
        <dbReference type="EMBL" id="REG10894.1"/>
    </source>
</evidence>
<reference evidence="1 2" key="1">
    <citation type="submission" date="2018-08" db="EMBL/GenBank/DDBJ databases">
        <title>Genomic Encyclopedia of Type Strains, Phase IV (KMG-IV): sequencing the most valuable type-strain genomes for metagenomic binning, comparative biology and taxonomic classification.</title>
        <authorList>
            <person name="Goeker M."/>
        </authorList>
    </citation>
    <scope>NUCLEOTIDE SEQUENCE [LARGE SCALE GENOMIC DNA]</scope>
    <source>
        <strain evidence="1 2">DSM 23923</strain>
    </source>
</reference>
<comment type="caution">
    <text evidence="1">The sequence shown here is derived from an EMBL/GenBank/DDBJ whole genome shotgun (WGS) entry which is preliminary data.</text>
</comment>
<dbReference type="EMBL" id="QUMS01000001">
    <property type="protein sequence ID" value="REG10894.1"/>
    <property type="molecule type" value="Genomic_DNA"/>
</dbReference>
<gene>
    <name evidence="1" type="ORF">DFR64_0762</name>
</gene>
<keyword evidence="2" id="KW-1185">Reference proteome</keyword>
<dbReference type="Proteomes" id="UP000256388">
    <property type="component" value="Unassembled WGS sequence"/>
</dbReference>
<organism evidence="1 2">
    <name type="scientific">Pelolinea submarina</name>
    <dbReference type="NCBI Taxonomy" id="913107"/>
    <lineage>
        <taxon>Bacteria</taxon>
        <taxon>Bacillati</taxon>
        <taxon>Chloroflexota</taxon>
        <taxon>Anaerolineae</taxon>
        <taxon>Anaerolineales</taxon>
        <taxon>Anaerolineaceae</taxon>
        <taxon>Pelolinea</taxon>
    </lineage>
</organism>